<dbReference type="RefSeq" id="WP_150007294.1">
    <property type="nucleotide sequence ID" value="NZ_BKCN01000016.1"/>
</dbReference>
<keyword evidence="8 10" id="KW-0472">Membrane</keyword>
<organism evidence="13 14">
    <name type="scientific">Iodidimonas nitroreducens</name>
    <dbReference type="NCBI Taxonomy" id="1236968"/>
    <lineage>
        <taxon>Bacteria</taxon>
        <taxon>Pseudomonadati</taxon>
        <taxon>Pseudomonadota</taxon>
        <taxon>Alphaproteobacteria</taxon>
        <taxon>Iodidimonadales</taxon>
        <taxon>Iodidimonadaceae</taxon>
        <taxon>Iodidimonas</taxon>
    </lineage>
</organism>
<dbReference type="GO" id="GO:0009279">
    <property type="term" value="C:cell outer membrane"/>
    <property type="evidence" value="ECO:0007669"/>
    <property type="project" value="UniProtKB-SubCell"/>
</dbReference>
<protein>
    <recommendedName>
        <fullName evidence="12">OmpA-like domain-containing protein</fullName>
    </recommendedName>
</protein>
<evidence type="ECO:0000256" key="2">
    <source>
        <dbReference type="ARBA" id="ARBA00022448"/>
    </source>
</evidence>
<comment type="subcellular location">
    <subcellularLocation>
        <location evidence="1">Cell outer membrane</location>
        <topology evidence="1">Multi-pass membrane protein</topology>
    </subcellularLocation>
</comment>
<evidence type="ECO:0000259" key="12">
    <source>
        <dbReference type="PROSITE" id="PS51123"/>
    </source>
</evidence>
<comment type="caution">
    <text evidence="13">The sequence shown here is derived from an EMBL/GenBank/DDBJ whole genome shotgun (WGS) entry which is preliminary data.</text>
</comment>
<accession>A0A5A7N9J7</accession>
<dbReference type="Pfam" id="PF13505">
    <property type="entry name" value="OMP_b-brl"/>
    <property type="match status" value="1"/>
</dbReference>
<dbReference type="PANTHER" id="PTHR30329:SF21">
    <property type="entry name" value="LIPOPROTEIN YIAD-RELATED"/>
    <property type="match status" value="1"/>
</dbReference>
<dbReference type="CDD" id="cd07185">
    <property type="entry name" value="OmpA_C-like"/>
    <property type="match status" value="1"/>
</dbReference>
<dbReference type="EMBL" id="BKCN01000016">
    <property type="protein sequence ID" value="GER05033.1"/>
    <property type="molecule type" value="Genomic_DNA"/>
</dbReference>
<keyword evidence="9" id="KW-0998">Cell outer membrane</keyword>
<reference evidence="13 14" key="1">
    <citation type="submission" date="2019-09" db="EMBL/GenBank/DDBJ databases">
        <title>NBRP : Genome information of microbial organism related human and environment.</title>
        <authorList>
            <person name="Hattori M."/>
            <person name="Oshima K."/>
            <person name="Inaba H."/>
            <person name="Suda W."/>
            <person name="Sakamoto M."/>
            <person name="Iino T."/>
            <person name="Kitahara M."/>
            <person name="Oshida Y."/>
            <person name="Iida T."/>
            <person name="Kudo T."/>
            <person name="Itoh T."/>
            <person name="Ohkuma M."/>
        </authorList>
    </citation>
    <scope>NUCLEOTIDE SEQUENCE [LARGE SCALE GENOMIC DNA]</scope>
    <source>
        <strain evidence="13 14">Q-1</strain>
    </source>
</reference>
<keyword evidence="14" id="KW-1185">Reference proteome</keyword>
<dbReference type="Proteomes" id="UP000324996">
    <property type="component" value="Unassembled WGS sequence"/>
</dbReference>
<dbReference type="Gene3D" id="2.40.160.20">
    <property type="match status" value="1"/>
</dbReference>
<dbReference type="InterPro" id="IPR006665">
    <property type="entry name" value="OmpA-like"/>
</dbReference>
<keyword evidence="4" id="KW-0812">Transmembrane</keyword>
<dbReference type="PRINTS" id="PR01021">
    <property type="entry name" value="OMPADOMAIN"/>
</dbReference>
<evidence type="ECO:0000313" key="14">
    <source>
        <dbReference type="Proteomes" id="UP000324996"/>
    </source>
</evidence>
<evidence type="ECO:0000313" key="13">
    <source>
        <dbReference type="EMBL" id="GER05033.1"/>
    </source>
</evidence>
<dbReference type="InterPro" id="IPR006664">
    <property type="entry name" value="OMP_bac"/>
</dbReference>
<keyword evidence="7" id="KW-0626">Porin</keyword>
<dbReference type="GO" id="GO:0006811">
    <property type="term" value="P:monoatomic ion transport"/>
    <property type="evidence" value="ECO:0007669"/>
    <property type="project" value="UniProtKB-KW"/>
</dbReference>
<keyword evidence="6" id="KW-0406">Ion transport</keyword>
<dbReference type="AlphaFoldDB" id="A0A5A7N9J7"/>
<keyword evidence="3" id="KW-1134">Transmembrane beta strand</keyword>
<proteinExistence type="predicted"/>
<dbReference type="SUPFAM" id="SSF56925">
    <property type="entry name" value="OMPA-like"/>
    <property type="match status" value="1"/>
</dbReference>
<dbReference type="PANTHER" id="PTHR30329">
    <property type="entry name" value="STATOR ELEMENT OF FLAGELLAR MOTOR COMPLEX"/>
    <property type="match status" value="1"/>
</dbReference>
<evidence type="ECO:0000256" key="5">
    <source>
        <dbReference type="ARBA" id="ARBA00022729"/>
    </source>
</evidence>
<feature type="region of interest" description="Disordered" evidence="11">
    <location>
        <begin position="228"/>
        <end position="247"/>
    </location>
</feature>
<dbReference type="Gene3D" id="2.60.40.2810">
    <property type="match status" value="1"/>
</dbReference>
<dbReference type="GO" id="GO:0015288">
    <property type="term" value="F:porin activity"/>
    <property type="evidence" value="ECO:0007669"/>
    <property type="project" value="UniProtKB-KW"/>
</dbReference>
<gene>
    <name evidence="13" type="ORF">JCM17846_27150</name>
</gene>
<name>A0A5A7N9J7_9PROT</name>
<keyword evidence="2" id="KW-0813">Transport</keyword>
<dbReference type="InterPro" id="IPR011250">
    <property type="entry name" value="OMP/PagP_B-barrel"/>
</dbReference>
<feature type="domain" description="OmpA-like" evidence="12">
    <location>
        <begin position="331"/>
        <end position="448"/>
    </location>
</feature>
<dbReference type="InterPro" id="IPR036737">
    <property type="entry name" value="OmpA-like_sf"/>
</dbReference>
<evidence type="ECO:0000256" key="9">
    <source>
        <dbReference type="ARBA" id="ARBA00023237"/>
    </source>
</evidence>
<sequence>MQLIAIRGIGDGARNSPSEAGNFYGAVRAGINWAHDEALEGDFRSKDERDTGFVLGGAFGYDFKPIRLELEYLYRRNDLDRLDVREDGGAGAALGLAPFSGPVALDETRATASTFMLNAIYDVPVVRGFQPYLGVGLGMAVVDLEYRLASGESLLNNNDAEPAFQALAGFSSALSEHWTAEVGYRFLVTGQSDLRVADRIDAEAKYKAHSVLFGLRYAFGGNGQAAPKRTAAPAPAPAPVAVNQPPQANDDRARVMAGEGVEINVLGNDRDADGSITGIATIGEAGHGTITRGEAGRLRYQADPRFVGQDRFTYSIQDDAGDVATATVVVDVLAPEIGPFIVFFDFDSTKITADAQQILQDAADAFAKYGIARVELVGHADKAGPQTYNEGLSQRRADQVKEALARIGVPDGVMTTLAKGELDPLVPTNDGVREPQNRRVEILYPQPGE</sequence>
<evidence type="ECO:0000256" key="4">
    <source>
        <dbReference type="ARBA" id="ARBA00022692"/>
    </source>
</evidence>
<dbReference type="InterPro" id="IPR027385">
    <property type="entry name" value="Beta-barrel_OMP"/>
</dbReference>
<dbReference type="Pfam" id="PF17963">
    <property type="entry name" value="Big_9"/>
    <property type="match status" value="1"/>
</dbReference>
<evidence type="ECO:0000256" key="10">
    <source>
        <dbReference type="PROSITE-ProRule" id="PRU00473"/>
    </source>
</evidence>
<evidence type="ECO:0000256" key="1">
    <source>
        <dbReference type="ARBA" id="ARBA00004571"/>
    </source>
</evidence>
<dbReference type="GO" id="GO:0046930">
    <property type="term" value="C:pore complex"/>
    <property type="evidence" value="ECO:0007669"/>
    <property type="project" value="UniProtKB-KW"/>
</dbReference>
<keyword evidence="5" id="KW-0732">Signal</keyword>
<dbReference type="SUPFAM" id="SSF103088">
    <property type="entry name" value="OmpA-like"/>
    <property type="match status" value="1"/>
</dbReference>
<dbReference type="Pfam" id="PF00691">
    <property type="entry name" value="OmpA"/>
    <property type="match status" value="1"/>
</dbReference>
<dbReference type="Gene3D" id="3.30.1330.60">
    <property type="entry name" value="OmpA-like domain"/>
    <property type="match status" value="1"/>
</dbReference>
<evidence type="ECO:0000256" key="7">
    <source>
        <dbReference type="ARBA" id="ARBA00023114"/>
    </source>
</evidence>
<dbReference type="InterPro" id="IPR050330">
    <property type="entry name" value="Bact_OuterMem_StrucFunc"/>
</dbReference>
<evidence type="ECO:0000256" key="8">
    <source>
        <dbReference type="ARBA" id="ARBA00023136"/>
    </source>
</evidence>
<dbReference type="PROSITE" id="PS51123">
    <property type="entry name" value="OMPA_2"/>
    <property type="match status" value="1"/>
</dbReference>
<evidence type="ECO:0000256" key="11">
    <source>
        <dbReference type="SAM" id="MobiDB-lite"/>
    </source>
</evidence>
<evidence type="ECO:0000256" key="3">
    <source>
        <dbReference type="ARBA" id="ARBA00022452"/>
    </source>
</evidence>
<evidence type="ECO:0000256" key="6">
    <source>
        <dbReference type="ARBA" id="ARBA00023065"/>
    </source>
</evidence>